<dbReference type="Proteomes" id="UP000318126">
    <property type="component" value="Unassembled WGS sequence"/>
</dbReference>
<dbReference type="PANTHER" id="PTHR21016:SF25">
    <property type="entry name" value="TM2 DOMAIN-CONTAINING PROTEIN DDB_G0277895-RELATED"/>
    <property type="match status" value="1"/>
</dbReference>
<feature type="domain" description="TM2" evidence="5">
    <location>
        <begin position="5"/>
        <end position="53"/>
    </location>
</feature>
<dbReference type="AlphaFoldDB" id="A0A553JJS0"/>
<dbReference type="OrthoDB" id="2004788at2"/>
<evidence type="ECO:0000256" key="1">
    <source>
        <dbReference type="ARBA" id="ARBA00004141"/>
    </source>
</evidence>
<keyword evidence="7" id="KW-1185">Reference proteome</keyword>
<keyword evidence="4" id="KW-0472">Membrane</keyword>
<evidence type="ECO:0000313" key="6">
    <source>
        <dbReference type="EMBL" id="TRY12700.1"/>
    </source>
</evidence>
<accession>A0A553JJS0</accession>
<dbReference type="GO" id="GO:0016020">
    <property type="term" value="C:membrane"/>
    <property type="evidence" value="ECO:0007669"/>
    <property type="project" value="UniProtKB-SubCell"/>
</dbReference>
<dbReference type="RefSeq" id="WP_144041792.1">
    <property type="nucleotide sequence ID" value="NZ_BMPL01000027.1"/>
</dbReference>
<proteinExistence type="predicted"/>
<evidence type="ECO:0000256" key="3">
    <source>
        <dbReference type="ARBA" id="ARBA00022989"/>
    </source>
</evidence>
<evidence type="ECO:0000256" key="2">
    <source>
        <dbReference type="ARBA" id="ARBA00022692"/>
    </source>
</evidence>
<protein>
    <submittedName>
        <fullName evidence="6">TM2 domain-containing protein</fullName>
    </submittedName>
</protein>
<dbReference type="Pfam" id="PF05154">
    <property type="entry name" value="TM2"/>
    <property type="match status" value="1"/>
</dbReference>
<keyword evidence="3" id="KW-1133">Transmembrane helix</keyword>
<dbReference type="PANTHER" id="PTHR21016">
    <property type="entry name" value="BETA-AMYLOID BINDING PROTEIN-RELATED"/>
    <property type="match status" value="1"/>
</dbReference>
<dbReference type="InterPro" id="IPR050932">
    <property type="entry name" value="TM2D1-3-like"/>
</dbReference>
<comment type="caution">
    <text evidence="6">The sequence shown here is derived from an EMBL/GenBank/DDBJ whole genome shotgun (WGS) entry which is preliminary data.</text>
</comment>
<evidence type="ECO:0000313" key="7">
    <source>
        <dbReference type="Proteomes" id="UP000318126"/>
    </source>
</evidence>
<evidence type="ECO:0000259" key="5">
    <source>
        <dbReference type="Pfam" id="PF05154"/>
    </source>
</evidence>
<comment type="subcellular location">
    <subcellularLocation>
        <location evidence="1">Membrane</location>
        <topology evidence="1">Multi-pass membrane protein</topology>
    </subcellularLocation>
</comment>
<organism evidence="6 7">
    <name type="scientific">Shewanella hanedai</name>
    <name type="common">Alteromonas hanedai</name>
    <dbReference type="NCBI Taxonomy" id="25"/>
    <lineage>
        <taxon>Bacteria</taxon>
        <taxon>Pseudomonadati</taxon>
        <taxon>Pseudomonadota</taxon>
        <taxon>Gammaproteobacteria</taxon>
        <taxon>Alteromonadales</taxon>
        <taxon>Shewanellaceae</taxon>
        <taxon>Shewanella</taxon>
    </lineage>
</organism>
<reference evidence="7" key="1">
    <citation type="submission" date="2019-07" db="EMBL/GenBank/DDBJ databases">
        <title>Shewanella sp. YLB-08 draft genomic sequence.</title>
        <authorList>
            <person name="Yu L."/>
        </authorList>
    </citation>
    <scope>NUCLEOTIDE SEQUENCE [LARGE SCALE GENOMIC DNA]</scope>
    <source>
        <strain evidence="7">JCM 20706</strain>
    </source>
</reference>
<dbReference type="EMBL" id="VKGK01000028">
    <property type="protein sequence ID" value="TRY12700.1"/>
    <property type="molecule type" value="Genomic_DNA"/>
</dbReference>
<dbReference type="InterPro" id="IPR007829">
    <property type="entry name" value="TM2"/>
</dbReference>
<sequence length="101" mass="11301">MEVKNKSRLIALLLTFPPFGLLGLDRFYLGFIGLGILKAITLGGLGIWWFFDGAILLFDAFAYSLGKDTGFRKDGSGNELKHGLSMFRRKNGEWVKDWGAK</sequence>
<evidence type="ECO:0000256" key="4">
    <source>
        <dbReference type="ARBA" id="ARBA00023136"/>
    </source>
</evidence>
<keyword evidence="2" id="KW-0812">Transmembrane</keyword>
<name>A0A553JJS0_SHEHA</name>
<gene>
    <name evidence="6" type="ORF">FN961_19180</name>
</gene>